<protein>
    <submittedName>
        <fullName evidence="2">Uncharacterized protein</fullName>
    </submittedName>
</protein>
<reference evidence="2 3" key="1">
    <citation type="submission" date="2016-10" db="EMBL/GenBank/DDBJ databases">
        <authorList>
            <person name="de Groot N.N."/>
        </authorList>
    </citation>
    <scope>NUCLEOTIDE SEQUENCE [LARGE SCALE GENOMIC DNA]</scope>
    <source>
        <strain evidence="2 3">CGMCC 1.7056</strain>
    </source>
</reference>
<dbReference type="RefSeq" id="WP_281247658.1">
    <property type="nucleotide sequence ID" value="NZ_FOLB01000009.1"/>
</dbReference>
<dbReference type="EMBL" id="FOLB01000009">
    <property type="protein sequence ID" value="SFC67722.1"/>
    <property type="molecule type" value="Genomic_DNA"/>
</dbReference>
<evidence type="ECO:0000313" key="2">
    <source>
        <dbReference type="EMBL" id="SFC67722.1"/>
    </source>
</evidence>
<keyword evidence="3" id="KW-1185">Reference proteome</keyword>
<dbReference type="STRING" id="574651.SAMN04487968_109137"/>
<proteinExistence type="predicted"/>
<evidence type="ECO:0000256" key="1">
    <source>
        <dbReference type="SAM" id="MobiDB-lite"/>
    </source>
</evidence>
<organism evidence="2 3">
    <name type="scientific">Nocardioides terrae</name>
    <dbReference type="NCBI Taxonomy" id="574651"/>
    <lineage>
        <taxon>Bacteria</taxon>
        <taxon>Bacillati</taxon>
        <taxon>Actinomycetota</taxon>
        <taxon>Actinomycetes</taxon>
        <taxon>Propionibacteriales</taxon>
        <taxon>Nocardioidaceae</taxon>
        <taxon>Nocardioides</taxon>
    </lineage>
</organism>
<sequence length="40" mass="4363">MTQVPTWPDDPESMPESDPIDPGHEPGPGAEPDPDDPPRR</sequence>
<feature type="region of interest" description="Disordered" evidence="1">
    <location>
        <begin position="1"/>
        <end position="40"/>
    </location>
</feature>
<name>A0A1I1L5C1_9ACTN</name>
<dbReference type="AlphaFoldDB" id="A0A1I1L5C1"/>
<feature type="compositionally biased region" description="Acidic residues" evidence="1">
    <location>
        <begin position="9"/>
        <end position="19"/>
    </location>
</feature>
<gene>
    <name evidence="2" type="ORF">SAMN04487968_109137</name>
</gene>
<dbReference type="Proteomes" id="UP000198832">
    <property type="component" value="Unassembled WGS sequence"/>
</dbReference>
<accession>A0A1I1L5C1</accession>
<evidence type="ECO:0000313" key="3">
    <source>
        <dbReference type="Proteomes" id="UP000198832"/>
    </source>
</evidence>